<gene>
    <name evidence="8" type="primary">trpS_1</name>
    <name evidence="8" type="ORF">NCTC10135_00794</name>
</gene>
<dbReference type="InterPro" id="IPR050203">
    <property type="entry name" value="Trp-tRNA_synthetase"/>
</dbReference>
<evidence type="ECO:0000313" key="9">
    <source>
        <dbReference type="Proteomes" id="UP000259864"/>
    </source>
</evidence>
<dbReference type="Gene3D" id="3.40.50.620">
    <property type="entry name" value="HUPs"/>
    <property type="match status" value="1"/>
</dbReference>
<dbReference type="PANTHER" id="PTHR43766">
    <property type="entry name" value="TRYPTOPHAN--TRNA LIGASE, MITOCHONDRIAL"/>
    <property type="match status" value="1"/>
</dbReference>
<dbReference type="Proteomes" id="UP000259864">
    <property type="component" value="Chromosome 1"/>
</dbReference>
<dbReference type="EC" id="6.1.1.2" evidence="2"/>
<keyword evidence="7" id="KW-0030">Aminoacyl-tRNA synthetase</keyword>
<dbReference type="InterPro" id="IPR002306">
    <property type="entry name" value="Trp-tRNA-ligase"/>
</dbReference>
<dbReference type="InterPro" id="IPR002305">
    <property type="entry name" value="aa-tRNA-synth_Ic"/>
</dbReference>
<dbReference type="SUPFAM" id="SSF52374">
    <property type="entry name" value="Nucleotidylyl transferase"/>
    <property type="match status" value="1"/>
</dbReference>
<accession>A0A3B0PKE9</accession>
<dbReference type="GO" id="GO:0006436">
    <property type="term" value="P:tryptophanyl-tRNA aminoacylation"/>
    <property type="evidence" value="ECO:0007669"/>
    <property type="project" value="InterPro"/>
</dbReference>
<proteinExistence type="inferred from homology"/>
<protein>
    <recommendedName>
        <fullName evidence="2">tryptophan--tRNA ligase</fullName>
        <ecNumber evidence="2">6.1.1.2</ecNumber>
    </recommendedName>
</protein>
<keyword evidence="3 8" id="KW-0436">Ligase</keyword>
<evidence type="ECO:0000256" key="7">
    <source>
        <dbReference type="ARBA" id="ARBA00023146"/>
    </source>
</evidence>
<comment type="similarity">
    <text evidence="1">Belongs to the class-I aminoacyl-tRNA synthetase family.</text>
</comment>
<dbReference type="AlphaFoldDB" id="A0A3B0PKE9"/>
<dbReference type="GO" id="GO:0005829">
    <property type="term" value="C:cytosol"/>
    <property type="evidence" value="ECO:0007669"/>
    <property type="project" value="TreeGrafter"/>
</dbReference>
<evidence type="ECO:0000256" key="6">
    <source>
        <dbReference type="ARBA" id="ARBA00022917"/>
    </source>
</evidence>
<keyword evidence="5" id="KW-0067">ATP-binding</keyword>
<sequence>MTKKRVLSGITATGNLTIANYIGAIKNLVKFQEEYESYIFIADLHALTLPIEPNELKKNKKEIYGLFLACGIDPKKSTLFFQSDVIEHGLMNW</sequence>
<dbReference type="GO" id="GO:0005524">
    <property type="term" value="F:ATP binding"/>
    <property type="evidence" value="ECO:0007669"/>
    <property type="project" value="UniProtKB-KW"/>
</dbReference>
<evidence type="ECO:0000313" key="8">
    <source>
        <dbReference type="EMBL" id="SYV90273.1"/>
    </source>
</evidence>
<dbReference type="GO" id="GO:0004830">
    <property type="term" value="F:tryptophan-tRNA ligase activity"/>
    <property type="evidence" value="ECO:0007669"/>
    <property type="project" value="UniProtKB-EC"/>
</dbReference>
<reference evidence="9" key="1">
    <citation type="submission" date="2018-06" db="EMBL/GenBank/DDBJ databases">
        <authorList>
            <consortium name="Pathogen Informatics"/>
        </authorList>
    </citation>
    <scope>NUCLEOTIDE SEQUENCE [LARGE SCALE GENOMIC DNA]</scope>
    <source>
        <strain evidence="9">NCTC10135</strain>
    </source>
</reference>
<evidence type="ECO:0000256" key="2">
    <source>
        <dbReference type="ARBA" id="ARBA00013161"/>
    </source>
</evidence>
<dbReference type="EMBL" id="LS991949">
    <property type="protein sequence ID" value="SYV90273.1"/>
    <property type="molecule type" value="Genomic_DNA"/>
</dbReference>
<name>A0A3B0PKE9_9BACT</name>
<keyword evidence="6" id="KW-0648">Protein biosynthesis</keyword>
<feature type="non-terminal residue" evidence="8">
    <location>
        <position position="93"/>
    </location>
</feature>
<evidence type="ECO:0000256" key="1">
    <source>
        <dbReference type="ARBA" id="ARBA00005594"/>
    </source>
</evidence>
<organism evidence="8 9">
    <name type="scientific">Metamycoplasma alkalescens</name>
    <dbReference type="NCBI Taxonomy" id="45363"/>
    <lineage>
        <taxon>Bacteria</taxon>
        <taxon>Bacillati</taxon>
        <taxon>Mycoplasmatota</taxon>
        <taxon>Mycoplasmoidales</taxon>
        <taxon>Metamycoplasmataceae</taxon>
        <taxon>Metamycoplasma</taxon>
    </lineage>
</organism>
<dbReference type="InterPro" id="IPR014729">
    <property type="entry name" value="Rossmann-like_a/b/a_fold"/>
</dbReference>
<evidence type="ECO:0000256" key="5">
    <source>
        <dbReference type="ARBA" id="ARBA00022840"/>
    </source>
</evidence>
<dbReference type="PANTHER" id="PTHR43766:SF1">
    <property type="entry name" value="TRYPTOPHAN--TRNA LIGASE, MITOCHONDRIAL"/>
    <property type="match status" value="1"/>
</dbReference>
<dbReference type="PRINTS" id="PR01039">
    <property type="entry name" value="TRNASYNTHTRP"/>
</dbReference>
<dbReference type="KEGG" id="mala:NCTC10135_00794"/>
<evidence type="ECO:0000256" key="3">
    <source>
        <dbReference type="ARBA" id="ARBA00022598"/>
    </source>
</evidence>
<evidence type="ECO:0000256" key="4">
    <source>
        <dbReference type="ARBA" id="ARBA00022741"/>
    </source>
</evidence>
<dbReference type="Pfam" id="PF00579">
    <property type="entry name" value="tRNA-synt_1b"/>
    <property type="match status" value="1"/>
</dbReference>
<keyword evidence="4" id="KW-0547">Nucleotide-binding</keyword>